<accession>G7H773</accession>
<dbReference type="SUPFAM" id="SSF82607">
    <property type="entry name" value="YbaB-like"/>
    <property type="match status" value="1"/>
</dbReference>
<dbReference type="EMBL" id="BAEE01000082">
    <property type="protein sequence ID" value="GAB11698.1"/>
    <property type="molecule type" value="Genomic_DNA"/>
</dbReference>
<keyword evidence="3" id="KW-1185">Reference proteome</keyword>
<dbReference type="OrthoDB" id="4464258at2"/>
<feature type="compositionally biased region" description="Basic and acidic residues" evidence="1">
    <location>
        <begin position="1"/>
        <end position="10"/>
    </location>
</feature>
<feature type="region of interest" description="Disordered" evidence="1">
    <location>
        <begin position="1"/>
        <end position="25"/>
    </location>
</feature>
<name>G7H773_9ACTN</name>
<feature type="region of interest" description="Disordered" evidence="1">
    <location>
        <begin position="98"/>
        <end position="124"/>
    </location>
</feature>
<feature type="compositionally biased region" description="Basic and acidic residues" evidence="1">
    <location>
        <begin position="112"/>
        <end position="124"/>
    </location>
</feature>
<dbReference type="STRING" id="1073574.GOARA_082_00870"/>
<sequence length="124" mass="13590">MDRPDIETFGRKVQQAQHDLDRLRGKGRSGDVHVTVDAAGKLLSVSAADEVDIIAAYEDAVASITDQVEAATRAVREDPLSQTISSLVDASNAVKQAARVEQEDTDGLAYEAMRRDPLGWRRQR</sequence>
<organism evidence="2 3">
    <name type="scientific">Gordonia araii NBRC 100433</name>
    <dbReference type="NCBI Taxonomy" id="1073574"/>
    <lineage>
        <taxon>Bacteria</taxon>
        <taxon>Bacillati</taxon>
        <taxon>Actinomycetota</taxon>
        <taxon>Actinomycetes</taxon>
        <taxon>Mycobacteriales</taxon>
        <taxon>Gordoniaceae</taxon>
        <taxon>Gordonia</taxon>
    </lineage>
</organism>
<protein>
    <recommendedName>
        <fullName evidence="4">YbaB/EbfC DNA-binding family protein</fullName>
    </recommendedName>
</protein>
<gene>
    <name evidence="2" type="ORF">GOARA_082_00870</name>
</gene>
<proteinExistence type="predicted"/>
<comment type="caution">
    <text evidence="2">The sequence shown here is derived from an EMBL/GenBank/DDBJ whole genome shotgun (WGS) entry which is preliminary data.</text>
</comment>
<evidence type="ECO:0000313" key="2">
    <source>
        <dbReference type="EMBL" id="GAB11698.1"/>
    </source>
</evidence>
<dbReference type="InterPro" id="IPR036894">
    <property type="entry name" value="YbaB-like_sf"/>
</dbReference>
<evidence type="ECO:0008006" key="4">
    <source>
        <dbReference type="Google" id="ProtNLM"/>
    </source>
</evidence>
<dbReference type="AlphaFoldDB" id="G7H773"/>
<reference evidence="2 3" key="1">
    <citation type="submission" date="2011-11" db="EMBL/GenBank/DDBJ databases">
        <title>Whole genome shotgun sequence of Gordonia araii NBRC 100433.</title>
        <authorList>
            <person name="Yoshida Y."/>
            <person name="Hosoyama A."/>
            <person name="Tsuchikane K."/>
            <person name="Katsumata H."/>
            <person name="Yamazaki S."/>
            <person name="Fujita N."/>
        </authorList>
    </citation>
    <scope>NUCLEOTIDE SEQUENCE [LARGE SCALE GENOMIC DNA]</scope>
    <source>
        <strain evidence="2 3">NBRC 100433</strain>
    </source>
</reference>
<dbReference type="RefSeq" id="WP_007323773.1">
    <property type="nucleotide sequence ID" value="NZ_BAEE01000082.1"/>
</dbReference>
<evidence type="ECO:0000256" key="1">
    <source>
        <dbReference type="SAM" id="MobiDB-lite"/>
    </source>
</evidence>
<dbReference type="Proteomes" id="UP000035088">
    <property type="component" value="Unassembled WGS sequence"/>
</dbReference>
<evidence type="ECO:0000313" key="3">
    <source>
        <dbReference type="Proteomes" id="UP000035088"/>
    </source>
</evidence>